<keyword evidence="5" id="KW-1185">Reference proteome</keyword>
<dbReference type="InterPro" id="IPR045266">
    <property type="entry name" value="DOH_DOMON"/>
</dbReference>
<evidence type="ECO:0000313" key="4">
    <source>
        <dbReference type="EnsemblMetazoa" id="XP_003391529.1"/>
    </source>
</evidence>
<feature type="domain" description="DOMON" evidence="3">
    <location>
        <begin position="34"/>
        <end position="154"/>
    </location>
</feature>
<dbReference type="EnsemblMetazoa" id="XM_003391481.3">
    <property type="protein sequence ID" value="XP_003391529.1"/>
    <property type="gene ID" value="LOC100633659"/>
</dbReference>
<dbReference type="KEGG" id="aqu:100633659"/>
<sequence length="211" mass="22401">MIALISAVIFCFLTAASAQNCIRSRDGQFTDNAGAYVFTWSVQSNSQYVDCNVSVNTAANLWVAVGFSEDRDMPDTDVIIGANDGTNQFVQDRWNGASRTAGPSLDPMQNIMNISTMRDGNRLTISFTRPIVSPDTSGRDENLDVCRYVLWAFGGTTTFVNGDVTALGGHSDKGTFQNQLCLCTSGASVGAVVSLAMIIAAVLLAAGGSIF</sequence>
<keyword evidence="2" id="KW-0732">Signal</keyword>
<protein>
    <recommendedName>
        <fullName evidence="3">DOMON domain-containing protein</fullName>
    </recommendedName>
</protein>
<dbReference type="PANTHER" id="PTHR46901">
    <property type="entry name" value="GH04942P"/>
    <property type="match status" value="1"/>
</dbReference>
<dbReference type="SMART" id="SM00664">
    <property type="entry name" value="DoH"/>
    <property type="match status" value="1"/>
</dbReference>
<keyword evidence="1" id="KW-1133">Transmembrane helix</keyword>
<reference evidence="5" key="1">
    <citation type="journal article" date="2010" name="Nature">
        <title>The Amphimedon queenslandica genome and the evolution of animal complexity.</title>
        <authorList>
            <person name="Srivastava M."/>
            <person name="Simakov O."/>
            <person name="Chapman J."/>
            <person name="Fahey B."/>
            <person name="Gauthier M.E."/>
            <person name="Mitros T."/>
            <person name="Richards G.S."/>
            <person name="Conaco C."/>
            <person name="Dacre M."/>
            <person name="Hellsten U."/>
            <person name="Larroux C."/>
            <person name="Putnam N.H."/>
            <person name="Stanke M."/>
            <person name="Adamska M."/>
            <person name="Darling A."/>
            <person name="Degnan S.M."/>
            <person name="Oakley T.H."/>
            <person name="Plachetzki D.C."/>
            <person name="Zhai Y."/>
            <person name="Adamski M."/>
            <person name="Calcino A."/>
            <person name="Cummins S.F."/>
            <person name="Goodstein D.M."/>
            <person name="Harris C."/>
            <person name="Jackson D.J."/>
            <person name="Leys S.P."/>
            <person name="Shu S."/>
            <person name="Woodcroft B.J."/>
            <person name="Vervoort M."/>
            <person name="Kosik K.S."/>
            <person name="Manning G."/>
            <person name="Degnan B.M."/>
            <person name="Rokhsar D.S."/>
        </authorList>
    </citation>
    <scope>NUCLEOTIDE SEQUENCE [LARGE SCALE GENOMIC DNA]</scope>
</reference>
<accession>A0AAN0IJL2</accession>
<proteinExistence type="predicted"/>
<evidence type="ECO:0000256" key="2">
    <source>
        <dbReference type="SAM" id="SignalP"/>
    </source>
</evidence>
<dbReference type="AlphaFoldDB" id="A0AAN0IJL2"/>
<keyword evidence="1" id="KW-0472">Membrane</keyword>
<dbReference type="CDD" id="cd09631">
    <property type="entry name" value="DOMON_DOH"/>
    <property type="match status" value="1"/>
</dbReference>
<name>A0AAN0IJL2_AMPQE</name>
<evidence type="ECO:0000256" key="1">
    <source>
        <dbReference type="SAM" id="Phobius"/>
    </source>
</evidence>
<evidence type="ECO:0000259" key="3">
    <source>
        <dbReference type="PROSITE" id="PS50836"/>
    </source>
</evidence>
<reference evidence="4" key="2">
    <citation type="submission" date="2024-06" db="UniProtKB">
        <authorList>
            <consortium name="EnsemblMetazoa"/>
        </authorList>
    </citation>
    <scope>IDENTIFICATION</scope>
</reference>
<dbReference type="RefSeq" id="XP_003391529.1">
    <property type="nucleotide sequence ID" value="XM_003391481.3"/>
</dbReference>
<feature type="signal peptide" evidence="2">
    <location>
        <begin position="1"/>
        <end position="18"/>
    </location>
</feature>
<dbReference type="PANTHER" id="PTHR46901:SF2">
    <property type="entry name" value="GH04942P"/>
    <property type="match status" value="1"/>
</dbReference>
<dbReference type="InterPro" id="IPR005018">
    <property type="entry name" value="DOMON_domain"/>
</dbReference>
<dbReference type="PROSITE" id="PS50836">
    <property type="entry name" value="DOMON"/>
    <property type="match status" value="1"/>
</dbReference>
<organism evidence="4 5">
    <name type="scientific">Amphimedon queenslandica</name>
    <name type="common">Sponge</name>
    <dbReference type="NCBI Taxonomy" id="400682"/>
    <lineage>
        <taxon>Eukaryota</taxon>
        <taxon>Metazoa</taxon>
        <taxon>Porifera</taxon>
        <taxon>Demospongiae</taxon>
        <taxon>Heteroscleromorpha</taxon>
        <taxon>Haplosclerida</taxon>
        <taxon>Niphatidae</taxon>
        <taxon>Amphimedon</taxon>
    </lineage>
</organism>
<evidence type="ECO:0000313" key="5">
    <source>
        <dbReference type="Proteomes" id="UP000007879"/>
    </source>
</evidence>
<keyword evidence="1" id="KW-0812">Transmembrane</keyword>
<dbReference type="Proteomes" id="UP000007879">
    <property type="component" value="Unassembled WGS sequence"/>
</dbReference>
<feature type="chain" id="PRO_5042833500" description="DOMON domain-containing protein" evidence="2">
    <location>
        <begin position="19"/>
        <end position="211"/>
    </location>
</feature>
<dbReference type="Pfam" id="PF03351">
    <property type="entry name" value="DOMON"/>
    <property type="match status" value="1"/>
</dbReference>
<dbReference type="GeneID" id="100633659"/>
<feature type="transmembrane region" description="Helical" evidence="1">
    <location>
        <begin position="186"/>
        <end position="206"/>
    </location>
</feature>